<feature type="compositionally biased region" description="Basic residues" evidence="1">
    <location>
        <begin position="1"/>
        <end position="10"/>
    </location>
</feature>
<dbReference type="EMBL" id="CAXLJM020000040">
    <property type="protein sequence ID" value="CAL8108929.1"/>
    <property type="molecule type" value="Genomic_DNA"/>
</dbReference>
<comment type="caution">
    <text evidence="2">The sequence shown here is derived from an EMBL/GenBank/DDBJ whole genome shotgun (WGS) entry which is preliminary data.</text>
</comment>
<keyword evidence="3" id="KW-1185">Reference proteome</keyword>
<protein>
    <recommendedName>
        <fullName evidence="4">Ribosomal biogenesis protein LAS1L</fullName>
    </recommendedName>
</protein>
<feature type="compositionally biased region" description="Basic residues" evidence="1">
    <location>
        <begin position="31"/>
        <end position="46"/>
    </location>
</feature>
<organism evidence="2 3">
    <name type="scientific">Orchesella dallaii</name>
    <dbReference type="NCBI Taxonomy" id="48710"/>
    <lineage>
        <taxon>Eukaryota</taxon>
        <taxon>Metazoa</taxon>
        <taxon>Ecdysozoa</taxon>
        <taxon>Arthropoda</taxon>
        <taxon>Hexapoda</taxon>
        <taxon>Collembola</taxon>
        <taxon>Entomobryomorpha</taxon>
        <taxon>Entomobryoidea</taxon>
        <taxon>Orchesellidae</taxon>
        <taxon>Orchesellinae</taxon>
        <taxon>Orchesella</taxon>
    </lineage>
</organism>
<dbReference type="Proteomes" id="UP001642540">
    <property type="component" value="Unassembled WGS sequence"/>
</dbReference>
<evidence type="ECO:0000313" key="2">
    <source>
        <dbReference type="EMBL" id="CAL8108929.1"/>
    </source>
</evidence>
<dbReference type="PANTHER" id="PTHR15002:SF0">
    <property type="entry name" value="RIBOSOMAL BIOGENESIS PROTEIN LAS1L"/>
    <property type="match status" value="1"/>
</dbReference>
<dbReference type="InterPro" id="IPR007174">
    <property type="entry name" value="Las1"/>
</dbReference>
<name>A0ABP1QMI6_9HEXA</name>
<gene>
    <name evidence="2" type="ORF">ODALV1_LOCUS13139</name>
</gene>
<reference evidence="2 3" key="1">
    <citation type="submission" date="2024-08" db="EMBL/GenBank/DDBJ databases">
        <authorList>
            <person name="Cucini C."/>
            <person name="Frati F."/>
        </authorList>
    </citation>
    <scope>NUCLEOTIDE SEQUENCE [LARGE SCALE GENOMIC DNA]</scope>
</reference>
<evidence type="ECO:0008006" key="4">
    <source>
        <dbReference type="Google" id="ProtNLM"/>
    </source>
</evidence>
<dbReference type="Pfam" id="PF04031">
    <property type="entry name" value="Las1"/>
    <property type="match status" value="1"/>
</dbReference>
<proteinExistence type="predicted"/>
<feature type="region of interest" description="Disordered" evidence="1">
    <location>
        <begin position="1"/>
        <end position="52"/>
    </location>
</feature>
<accession>A0ABP1QMI6</accession>
<evidence type="ECO:0000313" key="3">
    <source>
        <dbReference type="Proteomes" id="UP001642540"/>
    </source>
</evidence>
<dbReference type="PANTHER" id="PTHR15002">
    <property type="entry name" value="RIBOSOMAL BIOGENESIS PROTEIN LAS1L"/>
    <property type="match status" value="1"/>
</dbReference>
<evidence type="ECO:0000256" key="1">
    <source>
        <dbReference type="SAM" id="MobiDB-lite"/>
    </source>
</evidence>
<sequence length="567" mass="64511">MKVKKGKRSKTSKEDEESVPSILLNVDNNKISKKKGKKLSKKKKRSRVESEESVVIDVEPATFVPPLEEDDEGEEIQEIPIDDVIEDEQEQVEAEAPTPSKVRKAKKSDTVEDNFIIVPWASRAEWEAACCQFHEESYNEVVTRIGIWQKRVPTLPVGVEASLFLLEALMYDEKFLNPAISAKGFYTEDQSRSLYSLAIIRYMNHVSQLATQTLGETSSRPARELAAIVDAPEWLVSLRNEVSHGASAPSIETLRMGGYFILEWLKEKYWKLPGEDSNPSSAMDENANLEEKDIPNEITQLLTSYIAARIYKMRGLAFITDVGIINRIPNCPSPVKTKAAVMFLRNELKSYLLSHSSVLCHVVSQELIPSSEFYEDFVSILDIDEDADKDEFAFEKLFGIWLPIIKMLESKGKLIAILGNLCDIFVSPDFEKMWGVTARWIDKLLEVIEFSGKKYSKNLVKLLQIVVKHPNNSTNIFLDRLFRLTEPRLGSDSINKLTFLLSIWLEDKQETKKRKRQSVNKFFSVDEIQEKAGHHLNTETANLPSSKWTTDARGEDYWRAIPLGAVL</sequence>